<gene>
    <name evidence="4" type="ORF">IEQ34_005102</name>
</gene>
<evidence type="ECO:0000313" key="5">
    <source>
        <dbReference type="Proteomes" id="UP000775213"/>
    </source>
</evidence>
<dbReference type="InterPro" id="IPR036047">
    <property type="entry name" value="F-box-like_dom_sf"/>
</dbReference>
<evidence type="ECO:0000256" key="2">
    <source>
        <dbReference type="SAM" id="MobiDB-lite"/>
    </source>
</evidence>
<evidence type="ECO:0000259" key="3">
    <source>
        <dbReference type="Pfam" id="PF12937"/>
    </source>
</evidence>
<name>A0AAV7GU48_DENCH</name>
<dbReference type="AlphaFoldDB" id="A0AAV7GU48"/>
<feature type="region of interest" description="Disordered" evidence="2">
    <location>
        <begin position="196"/>
        <end position="231"/>
    </location>
</feature>
<feature type="domain" description="F-box" evidence="3">
    <location>
        <begin position="2"/>
        <end position="48"/>
    </location>
</feature>
<evidence type="ECO:0000313" key="4">
    <source>
        <dbReference type="EMBL" id="KAH0464999.1"/>
    </source>
</evidence>
<proteinExistence type="predicted"/>
<dbReference type="Pfam" id="PF12937">
    <property type="entry name" value="F-box-like"/>
    <property type="match status" value="1"/>
</dbReference>
<reference evidence="4 5" key="1">
    <citation type="journal article" date="2021" name="Hortic Res">
        <title>Chromosome-scale assembly of the Dendrobium chrysotoxum genome enhances the understanding of orchid evolution.</title>
        <authorList>
            <person name="Zhang Y."/>
            <person name="Zhang G.Q."/>
            <person name="Zhang D."/>
            <person name="Liu X.D."/>
            <person name="Xu X.Y."/>
            <person name="Sun W.H."/>
            <person name="Yu X."/>
            <person name="Zhu X."/>
            <person name="Wang Z.W."/>
            <person name="Zhao X."/>
            <person name="Zhong W.Y."/>
            <person name="Chen H."/>
            <person name="Yin W.L."/>
            <person name="Huang T."/>
            <person name="Niu S.C."/>
            <person name="Liu Z.J."/>
        </authorList>
    </citation>
    <scope>NUCLEOTIDE SEQUENCE [LARGE SCALE GENOMIC DNA]</scope>
    <source>
        <strain evidence="4">Lindl</strain>
    </source>
</reference>
<keyword evidence="5" id="KW-1185">Reference proteome</keyword>
<dbReference type="EMBL" id="JAGFBR010000006">
    <property type="protein sequence ID" value="KAH0464999.1"/>
    <property type="molecule type" value="Genomic_DNA"/>
</dbReference>
<dbReference type="SUPFAM" id="SSF81383">
    <property type="entry name" value="F-box domain"/>
    <property type="match status" value="1"/>
</dbReference>
<accession>A0AAV7GU48</accession>
<dbReference type="Gene3D" id="1.20.1280.50">
    <property type="match status" value="1"/>
</dbReference>
<sequence length="231" mass="26491">MSFLPDEIWSKILEMGAAANRLSYRDLCSLAITCCRHNRLSSDPSIWSILLALDFPQPISSSSSSLPVPSKSLYRTRFERDKARRIAASRRAMLIAESQVSVCKGRLKELEFQLRKEGERMKGALEELSNLERIRRASVALNVWQPELVRGSQRQMVEQCTVPIESRLSNLKMEVNLCKHQISIYKNAYNEQKQRLQESKEALSSQKYNPLEAYHSNVSRTDSGTKRKKLT</sequence>
<protein>
    <recommendedName>
        <fullName evidence="3">F-box domain-containing protein</fullName>
    </recommendedName>
</protein>
<dbReference type="Proteomes" id="UP000775213">
    <property type="component" value="Unassembled WGS sequence"/>
</dbReference>
<evidence type="ECO:0000256" key="1">
    <source>
        <dbReference type="SAM" id="Coils"/>
    </source>
</evidence>
<keyword evidence="1" id="KW-0175">Coiled coil</keyword>
<dbReference type="InterPro" id="IPR001810">
    <property type="entry name" value="F-box_dom"/>
</dbReference>
<comment type="caution">
    <text evidence="4">The sequence shown here is derived from an EMBL/GenBank/DDBJ whole genome shotgun (WGS) entry which is preliminary data.</text>
</comment>
<feature type="coiled-coil region" evidence="1">
    <location>
        <begin position="107"/>
        <end position="134"/>
    </location>
</feature>
<organism evidence="4 5">
    <name type="scientific">Dendrobium chrysotoxum</name>
    <name type="common">Orchid</name>
    <dbReference type="NCBI Taxonomy" id="161865"/>
    <lineage>
        <taxon>Eukaryota</taxon>
        <taxon>Viridiplantae</taxon>
        <taxon>Streptophyta</taxon>
        <taxon>Embryophyta</taxon>
        <taxon>Tracheophyta</taxon>
        <taxon>Spermatophyta</taxon>
        <taxon>Magnoliopsida</taxon>
        <taxon>Liliopsida</taxon>
        <taxon>Asparagales</taxon>
        <taxon>Orchidaceae</taxon>
        <taxon>Epidendroideae</taxon>
        <taxon>Malaxideae</taxon>
        <taxon>Dendrobiinae</taxon>
        <taxon>Dendrobium</taxon>
    </lineage>
</organism>